<name>A0AAJ1T597_9BACI</name>
<feature type="non-terminal residue" evidence="1">
    <location>
        <position position="26"/>
    </location>
</feature>
<dbReference type="EMBL" id="JAUSUC010000091">
    <property type="protein sequence ID" value="MDQ0216866.1"/>
    <property type="molecule type" value="Genomic_DNA"/>
</dbReference>
<dbReference type="AlphaFoldDB" id="A0AAJ1T597"/>
<reference evidence="1" key="1">
    <citation type="submission" date="2023-07" db="EMBL/GenBank/DDBJ databases">
        <title>Genomic Encyclopedia of Type Strains, Phase IV (KMG-IV): sequencing the most valuable type-strain genomes for metagenomic binning, comparative biology and taxonomic classification.</title>
        <authorList>
            <person name="Goeker M."/>
        </authorList>
    </citation>
    <scope>NUCLEOTIDE SEQUENCE</scope>
    <source>
        <strain evidence="1">DSM 23947</strain>
    </source>
</reference>
<proteinExistence type="predicted"/>
<keyword evidence="2" id="KW-1185">Reference proteome</keyword>
<comment type="caution">
    <text evidence="1">The sequence shown here is derived from an EMBL/GenBank/DDBJ whole genome shotgun (WGS) entry which is preliminary data.</text>
</comment>
<dbReference type="Proteomes" id="UP001237207">
    <property type="component" value="Unassembled WGS sequence"/>
</dbReference>
<accession>A0AAJ1T597</accession>
<organism evidence="1 2">
    <name type="scientific">Oikeobacillus pervagus</name>
    <dbReference type="NCBI Taxonomy" id="1325931"/>
    <lineage>
        <taxon>Bacteria</taxon>
        <taxon>Bacillati</taxon>
        <taxon>Bacillota</taxon>
        <taxon>Bacilli</taxon>
        <taxon>Bacillales</taxon>
        <taxon>Bacillaceae</taxon>
        <taxon>Oikeobacillus</taxon>
    </lineage>
</organism>
<sequence length="26" mass="2817">MTTLTQKPLHFNRSIKLSNDGGALSS</sequence>
<protein>
    <submittedName>
        <fullName evidence="1">Uncharacterized protein</fullName>
    </submittedName>
</protein>
<gene>
    <name evidence="1" type="ORF">J2S13_003364</name>
</gene>
<evidence type="ECO:0000313" key="1">
    <source>
        <dbReference type="EMBL" id="MDQ0216866.1"/>
    </source>
</evidence>
<evidence type="ECO:0000313" key="2">
    <source>
        <dbReference type="Proteomes" id="UP001237207"/>
    </source>
</evidence>